<keyword evidence="9" id="KW-0963">Cytoplasm</keyword>
<dbReference type="Gene3D" id="2.60.120.560">
    <property type="entry name" value="Exo-inulinase, domain 1"/>
    <property type="match status" value="1"/>
</dbReference>
<evidence type="ECO:0000313" key="13">
    <source>
        <dbReference type="EMBL" id="PLR92794.1"/>
    </source>
</evidence>
<dbReference type="EMBL" id="PGVD01000056">
    <property type="protein sequence ID" value="PLR92794.1"/>
    <property type="molecule type" value="Genomic_DNA"/>
</dbReference>
<evidence type="ECO:0000259" key="10">
    <source>
        <dbReference type="Pfam" id="PF00251"/>
    </source>
</evidence>
<dbReference type="InterPro" id="IPR013189">
    <property type="entry name" value="Glyco_hydro_32_C"/>
</dbReference>
<evidence type="ECO:0000256" key="7">
    <source>
        <dbReference type="ARBA" id="ARBA00033367"/>
    </source>
</evidence>
<evidence type="ECO:0000313" key="14">
    <source>
        <dbReference type="Proteomes" id="UP000234951"/>
    </source>
</evidence>
<dbReference type="Pfam" id="PF00251">
    <property type="entry name" value="Glyco_hydro_32N"/>
    <property type="match status" value="1"/>
</dbReference>
<comment type="pathway">
    <text evidence="1 9">Glycan biosynthesis; sucrose metabolism.</text>
</comment>
<dbReference type="SMART" id="SM00640">
    <property type="entry name" value="Glyco_32"/>
    <property type="match status" value="1"/>
</dbReference>
<accession>A0A2N5GSK2</accession>
<protein>
    <recommendedName>
        <fullName evidence="4 8">Sucrose-6-phosphate hydrolase</fullName>
        <ecNumber evidence="3 8">3.2.1.26</ecNumber>
    </recommendedName>
    <alternativeName>
        <fullName evidence="7 9">Invertase</fullName>
    </alternativeName>
</protein>
<sequence length="483" mass="55444">MRSFKMTEQELMEKAYEEIDRLKETVASDPHRLIYHLMPPVGLLNDPNGLIHYKGVYHVFYQWNPFDVGHGAKYWGHYTSKDLVHWREKPIALAPSEWYEKNGCYSGSAIEHDGKLFLFYTGNVKDEHDQRQTYQCMAVSSDGIHFEKKGPVIELPQGYTAHFRDPKVWKKDDMWYMILGAQTLSEQGAAVLFSSKDLYEWKHLGIIAGSGLNGLSEFGYMWECPDLFELDGKDVLLVSPQGLEPEGDLYNNVFQSGYFIGSLDYSAPAFQHGSFTELDRGFDFYAPQTMLDGKGRRIMYGWMGITDENEPFQPTVDHQWIHALTLPRELKLKNDKLIQQPVEELHLLRNQQVSILEAEISGDVVFEEVGGRSVELILNFKKHEAETFKISLRNNAALVYHAGSKQLILERKSFKDGTIEQRACHLDKLGKLQIFLDTSSIEVFVNDGEEVFTARYFPDVEDESISFYSNGKVVCDLEKWTIG</sequence>
<evidence type="ECO:0000313" key="12">
    <source>
        <dbReference type="EMBL" id="PLR86744.1"/>
    </source>
</evidence>
<dbReference type="PANTHER" id="PTHR43101">
    <property type="entry name" value="BETA-FRUCTOSIDASE"/>
    <property type="match status" value="1"/>
</dbReference>
<evidence type="ECO:0000256" key="8">
    <source>
        <dbReference type="RuleBase" id="RU362110"/>
    </source>
</evidence>
<comment type="function">
    <text evidence="9">Enables the bacterium to metabolize sucrose as a sole carbon source.</text>
</comment>
<dbReference type="Proteomes" id="UP000235114">
    <property type="component" value="Unassembled WGS sequence"/>
</dbReference>
<keyword evidence="5 8" id="KW-0378">Hydrolase</keyword>
<dbReference type="PROSITE" id="PS00609">
    <property type="entry name" value="GLYCOSYL_HYDROL_F32"/>
    <property type="match status" value="1"/>
</dbReference>
<reference evidence="13 15" key="2">
    <citation type="submission" date="2017-12" db="EMBL/GenBank/DDBJ databases">
        <title>Comparative Functional Genomics of Dry Heat Resistant strains isolated from the Viking Spacecraft.</title>
        <authorList>
            <person name="Seuylemezian A."/>
            <person name="Cooper K."/>
            <person name="Vaishampayan P."/>
        </authorList>
    </citation>
    <scope>NUCLEOTIDE SEQUENCE [LARGE SCALE GENOMIC DNA]</scope>
    <source>
        <strain evidence="13 15">ATCC 29669</strain>
    </source>
</reference>
<dbReference type="InterPro" id="IPR018053">
    <property type="entry name" value="Glyco_hydro_32_AS"/>
</dbReference>
<keyword evidence="15" id="KW-1185">Reference proteome</keyword>
<evidence type="ECO:0000256" key="4">
    <source>
        <dbReference type="ARBA" id="ARBA00019623"/>
    </source>
</evidence>
<evidence type="ECO:0000259" key="11">
    <source>
        <dbReference type="Pfam" id="PF08244"/>
    </source>
</evidence>
<dbReference type="PANTHER" id="PTHR43101:SF1">
    <property type="entry name" value="BETA-FRUCTOSIDASE"/>
    <property type="match status" value="1"/>
</dbReference>
<dbReference type="UniPathway" id="UPA00238"/>
<evidence type="ECO:0000256" key="5">
    <source>
        <dbReference type="ARBA" id="ARBA00022801"/>
    </source>
</evidence>
<dbReference type="InterPro" id="IPR013148">
    <property type="entry name" value="Glyco_hydro_32_N"/>
</dbReference>
<dbReference type="GO" id="GO:0005985">
    <property type="term" value="P:sucrose metabolic process"/>
    <property type="evidence" value="ECO:0007669"/>
    <property type="project" value="UniProtKB-UniPathway"/>
</dbReference>
<keyword evidence="9" id="KW-0119">Carbohydrate metabolism</keyword>
<dbReference type="OrthoDB" id="9759709at2"/>
<dbReference type="InterPro" id="IPR023296">
    <property type="entry name" value="Glyco_hydro_beta-prop_sf"/>
</dbReference>
<dbReference type="Pfam" id="PF08244">
    <property type="entry name" value="Glyco_hydro_32C"/>
    <property type="match status" value="1"/>
</dbReference>
<dbReference type="InterPro" id="IPR001362">
    <property type="entry name" value="Glyco_hydro_32"/>
</dbReference>
<evidence type="ECO:0000256" key="9">
    <source>
        <dbReference type="RuleBase" id="RU365015"/>
    </source>
</evidence>
<proteinExistence type="inferred from homology"/>
<feature type="domain" description="Glycosyl hydrolase family 32 C-terminal" evidence="11">
    <location>
        <begin position="358"/>
        <end position="473"/>
    </location>
</feature>
<dbReference type="NCBIfam" id="TIGR01322">
    <property type="entry name" value="scrB_fam"/>
    <property type="match status" value="1"/>
</dbReference>
<feature type="domain" description="Glycosyl hydrolase family 32 N-terminal" evidence="10">
    <location>
        <begin position="36"/>
        <end position="341"/>
    </location>
</feature>
<dbReference type="EC" id="3.2.1.26" evidence="3 8"/>
<dbReference type="InterPro" id="IPR006232">
    <property type="entry name" value="Suc6P_hydrolase"/>
</dbReference>
<dbReference type="GO" id="GO:0004564">
    <property type="term" value="F:beta-fructofuranosidase activity"/>
    <property type="evidence" value="ECO:0007669"/>
    <property type="project" value="UniProtKB-EC"/>
</dbReference>
<dbReference type="GO" id="GO:0005737">
    <property type="term" value="C:cytoplasm"/>
    <property type="evidence" value="ECO:0007669"/>
    <property type="project" value="UniProtKB-SubCell"/>
</dbReference>
<comment type="catalytic activity">
    <reaction evidence="8">
        <text>Hydrolysis of terminal non-reducing beta-D-fructofuranoside residues in beta-D-fructofuranosides.</text>
        <dbReference type="EC" id="3.2.1.26"/>
    </reaction>
</comment>
<comment type="caution">
    <text evidence="12">The sequence shown here is derived from an EMBL/GenBank/DDBJ whole genome shotgun (WGS) entry which is preliminary data.</text>
</comment>
<dbReference type="SUPFAM" id="SSF75005">
    <property type="entry name" value="Arabinanase/levansucrase/invertase"/>
    <property type="match status" value="1"/>
</dbReference>
<dbReference type="Gene3D" id="2.115.10.20">
    <property type="entry name" value="Glycosyl hydrolase domain, family 43"/>
    <property type="match status" value="1"/>
</dbReference>
<keyword evidence="6 8" id="KW-0326">Glycosidase</keyword>
<comment type="similarity">
    <text evidence="2 8">Belongs to the glycosyl hydrolase 32 family.</text>
</comment>
<comment type="subcellular location">
    <subcellularLocation>
        <location evidence="9">Cytoplasm</location>
    </subcellularLocation>
</comment>
<organism evidence="12 14">
    <name type="scientific">Bacillus canaveralius</name>
    <dbReference type="NCBI Taxonomy" id="1403243"/>
    <lineage>
        <taxon>Bacteria</taxon>
        <taxon>Bacillati</taxon>
        <taxon>Bacillota</taxon>
        <taxon>Bacilli</taxon>
        <taxon>Bacillales</taxon>
        <taxon>Bacillaceae</taxon>
        <taxon>Bacillus</taxon>
    </lineage>
</organism>
<evidence type="ECO:0000256" key="6">
    <source>
        <dbReference type="ARBA" id="ARBA00023295"/>
    </source>
</evidence>
<evidence type="ECO:0000256" key="2">
    <source>
        <dbReference type="ARBA" id="ARBA00009902"/>
    </source>
</evidence>
<name>A0A2N5GSK2_9BACI</name>
<dbReference type="AlphaFoldDB" id="A0A2N5GSK2"/>
<dbReference type="InterPro" id="IPR051214">
    <property type="entry name" value="GH32_Enzymes"/>
</dbReference>
<reference evidence="12 14" key="1">
    <citation type="submission" date="2017-11" db="EMBL/GenBank/DDBJ databases">
        <title>Comparitive Functional Genomics of Dry Heat Resistant strains isolated from the Viking Spacecraft.</title>
        <authorList>
            <person name="Seuylemezian A."/>
            <person name="Cooper K."/>
            <person name="Vaishampayan P."/>
        </authorList>
    </citation>
    <scope>NUCLEOTIDE SEQUENCE [LARGE SCALE GENOMIC DNA]</scope>
    <source>
        <strain evidence="12 14">M4.6</strain>
    </source>
</reference>
<evidence type="ECO:0000256" key="1">
    <source>
        <dbReference type="ARBA" id="ARBA00004914"/>
    </source>
</evidence>
<evidence type="ECO:0000256" key="3">
    <source>
        <dbReference type="ARBA" id="ARBA00012758"/>
    </source>
</evidence>
<dbReference type="Proteomes" id="UP000234951">
    <property type="component" value="Unassembled WGS sequence"/>
</dbReference>
<dbReference type="CDD" id="cd18623">
    <property type="entry name" value="GH32_ScrB-like"/>
    <property type="match status" value="1"/>
</dbReference>
<dbReference type="SUPFAM" id="SSF49899">
    <property type="entry name" value="Concanavalin A-like lectins/glucanases"/>
    <property type="match status" value="1"/>
</dbReference>
<dbReference type="EMBL" id="PGVA01000001">
    <property type="protein sequence ID" value="PLR86744.1"/>
    <property type="molecule type" value="Genomic_DNA"/>
</dbReference>
<gene>
    <name evidence="12" type="ORF">CU635_00145</name>
    <name evidence="13" type="ORF">CVD25_18360</name>
</gene>
<evidence type="ECO:0000313" key="15">
    <source>
        <dbReference type="Proteomes" id="UP000235114"/>
    </source>
</evidence>
<dbReference type="InterPro" id="IPR013320">
    <property type="entry name" value="ConA-like_dom_sf"/>
</dbReference>